<protein>
    <submittedName>
        <fullName evidence="6">MFS transporter</fullName>
    </submittedName>
</protein>
<keyword evidence="3 4" id="KW-0472">Membrane</keyword>
<accession>A0AAU9EQY3</accession>
<dbReference type="SUPFAM" id="SSF103473">
    <property type="entry name" value="MFS general substrate transporter"/>
    <property type="match status" value="1"/>
</dbReference>
<evidence type="ECO:0000256" key="1">
    <source>
        <dbReference type="ARBA" id="ARBA00022692"/>
    </source>
</evidence>
<dbReference type="InterPro" id="IPR011701">
    <property type="entry name" value="MFS"/>
</dbReference>
<evidence type="ECO:0000313" key="6">
    <source>
        <dbReference type="EMBL" id="BEQ16864.1"/>
    </source>
</evidence>
<dbReference type="GO" id="GO:0022857">
    <property type="term" value="F:transmembrane transporter activity"/>
    <property type="evidence" value="ECO:0007669"/>
    <property type="project" value="InterPro"/>
</dbReference>
<keyword evidence="7" id="KW-1185">Reference proteome</keyword>
<dbReference type="InterPro" id="IPR020846">
    <property type="entry name" value="MFS_dom"/>
</dbReference>
<feature type="domain" description="Major facilitator superfamily (MFS) profile" evidence="5">
    <location>
        <begin position="5"/>
        <end position="383"/>
    </location>
</feature>
<keyword evidence="1 4" id="KW-0812">Transmembrane</keyword>
<dbReference type="RefSeq" id="WP_338603323.1">
    <property type="nucleotide sequence ID" value="NZ_AP028679.1"/>
</dbReference>
<dbReference type="PANTHER" id="PTHR43129:SF1">
    <property type="entry name" value="FOSMIDOMYCIN RESISTANCE PROTEIN"/>
    <property type="match status" value="1"/>
</dbReference>
<evidence type="ECO:0000313" key="7">
    <source>
        <dbReference type="Proteomes" id="UP001366166"/>
    </source>
</evidence>
<evidence type="ECO:0000259" key="5">
    <source>
        <dbReference type="PROSITE" id="PS50850"/>
    </source>
</evidence>
<feature type="transmembrane region" description="Helical" evidence="4">
    <location>
        <begin position="159"/>
        <end position="177"/>
    </location>
</feature>
<feature type="transmembrane region" description="Helical" evidence="4">
    <location>
        <begin position="206"/>
        <end position="231"/>
    </location>
</feature>
<feature type="transmembrane region" description="Helical" evidence="4">
    <location>
        <begin position="92"/>
        <end position="110"/>
    </location>
</feature>
<gene>
    <name evidence="6" type="ORF">FAK_39300</name>
</gene>
<feature type="transmembrane region" description="Helical" evidence="4">
    <location>
        <begin position="38"/>
        <end position="59"/>
    </location>
</feature>
<dbReference type="AlphaFoldDB" id="A0AAU9EQY3"/>
<sequence length="391" mass="40567">MDAKALILLILAHLVTDTTTGALPAFLPILKQVHSLSYAQAGALIMVMNLTSSVIQPLFGDLTDRLSLRWLVPAGVAISGLSFGLVGLCPSYLALMAVVVFSGLGVASFHPEAFKGVLGSAGSRKVVGVSWFMVGGNAGLALGPVMIMAFYAWGGMHGTLLFSLPGLAAAGAIVAYWRHLTHKNGKTPQREAAAQRKPLRGRLKPLGILMGAVTLRAWVHTGIATFIPFYYVNVLHGDAVTGGSLLTVFLAAGAVGTLAGAPLAEKVGPKLFFVVSIAVITPLMIWLQMLQPGLMLYIVLALVGGVLLSTWSVVIVMGQQILPDRAGTVSGLLVGFAMGLGGIGATLMGAVADQWGVATVMHIVTVLPLLSALVALFIPAGERGYAQTGQA</sequence>
<evidence type="ECO:0000256" key="4">
    <source>
        <dbReference type="SAM" id="Phobius"/>
    </source>
</evidence>
<feature type="transmembrane region" description="Helical" evidence="4">
    <location>
        <begin position="66"/>
        <end position="86"/>
    </location>
</feature>
<proteinExistence type="predicted"/>
<feature type="transmembrane region" description="Helical" evidence="4">
    <location>
        <begin position="329"/>
        <end position="351"/>
    </location>
</feature>
<dbReference type="PROSITE" id="PS50850">
    <property type="entry name" value="MFS"/>
    <property type="match status" value="1"/>
</dbReference>
<dbReference type="GO" id="GO:0005886">
    <property type="term" value="C:plasma membrane"/>
    <property type="evidence" value="ECO:0007669"/>
    <property type="project" value="TreeGrafter"/>
</dbReference>
<feature type="transmembrane region" description="Helical" evidence="4">
    <location>
        <begin position="357"/>
        <end position="378"/>
    </location>
</feature>
<feature type="transmembrane region" description="Helical" evidence="4">
    <location>
        <begin position="295"/>
        <end position="317"/>
    </location>
</feature>
<dbReference type="EMBL" id="AP028679">
    <property type="protein sequence ID" value="BEQ16864.1"/>
    <property type="molecule type" value="Genomic_DNA"/>
</dbReference>
<feature type="transmembrane region" description="Helical" evidence="4">
    <location>
        <begin position="131"/>
        <end position="153"/>
    </location>
</feature>
<dbReference type="CDD" id="cd17478">
    <property type="entry name" value="MFS_FsR"/>
    <property type="match status" value="1"/>
</dbReference>
<dbReference type="Pfam" id="PF07690">
    <property type="entry name" value="MFS_1"/>
    <property type="match status" value="1"/>
</dbReference>
<evidence type="ECO:0000256" key="3">
    <source>
        <dbReference type="ARBA" id="ARBA00023136"/>
    </source>
</evidence>
<name>A0AAU9EQY3_9BACT</name>
<feature type="transmembrane region" description="Helical" evidence="4">
    <location>
        <begin position="271"/>
        <end position="289"/>
    </location>
</feature>
<organism evidence="6 7">
    <name type="scientific">Desulfoferula mesophila</name>
    <dbReference type="NCBI Taxonomy" id="3058419"/>
    <lineage>
        <taxon>Bacteria</taxon>
        <taxon>Pseudomonadati</taxon>
        <taxon>Thermodesulfobacteriota</taxon>
        <taxon>Desulfarculia</taxon>
        <taxon>Desulfarculales</taxon>
        <taxon>Desulfarculaceae</taxon>
        <taxon>Desulfoferula</taxon>
    </lineage>
</organism>
<reference evidence="7" key="1">
    <citation type="journal article" date="2023" name="Arch. Microbiol.">
        <title>Desulfoferula mesophilus gen. nov. sp. nov., a mesophilic sulfate-reducing bacterium isolated from a brackish lake sediment.</title>
        <authorList>
            <person name="Watanabe T."/>
            <person name="Yabe T."/>
            <person name="Tsuji J.M."/>
            <person name="Fukui M."/>
        </authorList>
    </citation>
    <scope>NUCLEOTIDE SEQUENCE [LARGE SCALE GENOMIC DNA]</scope>
    <source>
        <strain evidence="7">12FAK</strain>
    </source>
</reference>
<keyword evidence="2 4" id="KW-1133">Transmembrane helix</keyword>
<feature type="transmembrane region" description="Helical" evidence="4">
    <location>
        <begin position="243"/>
        <end position="264"/>
    </location>
</feature>
<dbReference type="Gene3D" id="1.20.1250.20">
    <property type="entry name" value="MFS general substrate transporter like domains"/>
    <property type="match status" value="2"/>
</dbReference>
<evidence type="ECO:0000256" key="2">
    <source>
        <dbReference type="ARBA" id="ARBA00022989"/>
    </source>
</evidence>
<dbReference type="KEGG" id="dmp:FAK_39300"/>
<dbReference type="PANTHER" id="PTHR43129">
    <property type="entry name" value="FOSMIDOMYCIN RESISTANCE PROTEIN"/>
    <property type="match status" value="1"/>
</dbReference>
<dbReference type="Proteomes" id="UP001366166">
    <property type="component" value="Chromosome"/>
</dbReference>
<dbReference type="InterPro" id="IPR036259">
    <property type="entry name" value="MFS_trans_sf"/>
</dbReference>